<gene>
    <name evidence="1" type="ORF">SDC9_209730</name>
</gene>
<name>A0A645JNT7_9ZZZZ</name>
<dbReference type="AlphaFoldDB" id="A0A645JNT7"/>
<dbReference type="EMBL" id="VSSQ01139350">
    <property type="protein sequence ID" value="MPN61984.1"/>
    <property type="molecule type" value="Genomic_DNA"/>
</dbReference>
<accession>A0A645JNT7</accession>
<proteinExistence type="predicted"/>
<organism evidence="1">
    <name type="scientific">bioreactor metagenome</name>
    <dbReference type="NCBI Taxonomy" id="1076179"/>
    <lineage>
        <taxon>unclassified sequences</taxon>
        <taxon>metagenomes</taxon>
        <taxon>ecological metagenomes</taxon>
    </lineage>
</organism>
<sequence length="96" mass="10231">MLGDLFERRVPGAFAQPVHGAFDLARARINRGEGVRHGQAQIVVAVGGDDDPADVRGVLLNVYHQPCVFLGHGIAHGVRNVDGSRSRVDHGGTDAR</sequence>
<reference evidence="1" key="1">
    <citation type="submission" date="2019-08" db="EMBL/GenBank/DDBJ databases">
        <authorList>
            <person name="Kucharzyk K."/>
            <person name="Murdoch R.W."/>
            <person name="Higgins S."/>
            <person name="Loffler F."/>
        </authorList>
    </citation>
    <scope>NUCLEOTIDE SEQUENCE</scope>
</reference>
<comment type="caution">
    <text evidence="1">The sequence shown here is derived from an EMBL/GenBank/DDBJ whole genome shotgun (WGS) entry which is preliminary data.</text>
</comment>
<protein>
    <submittedName>
        <fullName evidence="1">Uncharacterized protein</fullName>
    </submittedName>
</protein>
<evidence type="ECO:0000313" key="1">
    <source>
        <dbReference type="EMBL" id="MPN61984.1"/>
    </source>
</evidence>